<feature type="compositionally biased region" description="Low complexity" evidence="1">
    <location>
        <begin position="57"/>
        <end position="70"/>
    </location>
</feature>
<feature type="signal peptide" evidence="2">
    <location>
        <begin position="1"/>
        <end position="25"/>
    </location>
</feature>
<dbReference type="EMBL" id="PQNK01000007">
    <property type="protein sequence ID" value="RRO86687.1"/>
    <property type="molecule type" value="Genomic_DNA"/>
</dbReference>
<organism evidence="4 5">
    <name type="scientific">Corynebacterium bovis</name>
    <dbReference type="NCBI Taxonomy" id="36808"/>
    <lineage>
        <taxon>Bacteria</taxon>
        <taxon>Bacillati</taxon>
        <taxon>Actinomycetota</taxon>
        <taxon>Actinomycetes</taxon>
        <taxon>Mycobacteriales</taxon>
        <taxon>Corynebacteriaceae</taxon>
        <taxon>Corynebacterium</taxon>
    </lineage>
</organism>
<dbReference type="AlphaFoldDB" id="A0A3R8RE12"/>
<evidence type="ECO:0000313" key="5">
    <source>
        <dbReference type="Proteomes" id="UP000276526"/>
    </source>
</evidence>
<dbReference type="PROSITE" id="PS51318">
    <property type="entry name" value="TAT"/>
    <property type="match status" value="1"/>
</dbReference>
<dbReference type="InterPro" id="IPR006311">
    <property type="entry name" value="TAT_signal"/>
</dbReference>
<feature type="domain" description="Rv2525c-like glycoside hydrolase-like" evidence="3">
    <location>
        <begin position="93"/>
        <end position="269"/>
    </location>
</feature>
<dbReference type="Gene3D" id="3.20.20.80">
    <property type="entry name" value="Glycosidases"/>
    <property type="match status" value="1"/>
</dbReference>
<evidence type="ECO:0000256" key="2">
    <source>
        <dbReference type="SAM" id="SignalP"/>
    </source>
</evidence>
<proteinExistence type="predicted"/>
<dbReference type="Proteomes" id="UP000276526">
    <property type="component" value="Unassembled WGS sequence"/>
</dbReference>
<reference evidence="4 5" key="1">
    <citation type="submission" date="2018-01" db="EMBL/GenBank/DDBJ databases">
        <title>Twenty Corynebacterium bovis Genomes.</title>
        <authorList>
            <person name="Gulvik C.A."/>
        </authorList>
    </citation>
    <scope>NUCLEOTIDE SEQUENCE [LARGE SCALE GENOMIC DNA]</scope>
    <source>
        <strain evidence="4 5">F6900</strain>
    </source>
</reference>
<evidence type="ECO:0000259" key="3">
    <source>
        <dbReference type="Pfam" id="PF08924"/>
    </source>
</evidence>
<evidence type="ECO:0000313" key="4">
    <source>
        <dbReference type="EMBL" id="RRO86687.1"/>
    </source>
</evidence>
<name>A0A3R8RE12_9CORY</name>
<comment type="caution">
    <text evidence="4">The sequence shown here is derived from an EMBL/GenBank/DDBJ whole genome shotgun (WGS) entry which is preliminary data.</text>
</comment>
<gene>
    <name evidence="4" type="ORF">CXF48_05220</name>
</gene>
<dbReference type="InterPro" id="IPR017853">
    <property type="entry name" value="GH"/>
</dbReference>
<dbReference type="InterPro" id="IPR015020">
    <property type="entry name" value="Rv2525c-like_Glyco_Hydro-like"/>
</dbReference>
<accession>A0A3R8RE12</accession>
<evidence type="ECO:0000256" key="1">
    <source>
        <dbReference type="SAM" id="MobiDB-lite"/>
    </source>
</evidence>
<feature type="chain" id="PRO_5038531849" evidence="2">
    <location>
        <begin position="26"/>
        <end position="296"/>
    </location>
</feature>
<dbReference type="RefSeq" id="WP_125207112.1">
    <property type="nucleotide sequence ID" value="NZ_JAUKFU010000266.1"/>
</dbReference>
<feature type="region of interest" description="Disordered" evidence="1">
    <location>
        <begin position="56"/>
        <end position="75"/>
    </location>
</feature>
<dbReference type="SUPFAM" id="SSF51445">
    <property type="entry name" value="(Trans)glycosidases"/>
    <property type="match status" value="1"/>
</dbReference>
<dbReference type="Pfam" id="PF08924">
    <property type="entry name" value="Rv2525c_GlyHyd-like"/>
    <property type="match status" value="1"/>
</dbReference>
<protein>
    <submittedName>
        <fullName evidence="4">Twin-arginine translocation pathway</fullName>
    </submittedName>
</protein>
<sequence length="296" mass="30022">MSDGISRRRLLGAAAASLASAAVVAGLGGVGAPGGVTTAGRARAATAGAGAAGTAGAGASAASGAPSPAADRPTPLGTVVDFSSAPVPPALIARDGHLGVVSYVSLSRPGANFGAKPLTRDYASSLHDAGLMVASVYQYGKPEGTAPSDFTRGRRGGLEDAHTAAQIHADAGGPDTAPIFFAVDQDVTVDQRESLVRPWLEAVAEVIGLDRTGVYGSASLCAWACDEGLVGRVPTDPSTATPHHWCWQTRAWSHGVVEPRAVLHQNRFGSDTPPAPVYAGVQTDVSDVLCPNWGQW</sequence>
<keyword evidence="2" id="KW-0732">Signal</keyword>